<name>A0ABN9W6N1_9DINO</name>
<keyword evidence="1" id="KW-0472">Membrane</keyword>
<comment type="caution">
    <text evidence="2">The sequence shown here is derived from an EMBL/GenBank/DDBJ whole genome shotgun (WGS) entry which is preliminary data.</text>
</comment>
<evidence type="ECO:0000313" key="3">
    <source>
        <dbReference type="Proteomes" id="UP001189429"/>
    </source>
</evidence>
<keyword evidence="3" id="KW-1185">Reference proteome</keyword>
<proteinExistence type="predicted"/>
<organism evidence="2 3">
    <name type="scientific">Prorocentrum cordatum</name>
    <dbReference type="NCBI Taxonomy" id="2364126"/>
    <lineage>
        <taxon>Eukaryota</taxon>
        <taxon>Sar</taxon>
        <taxon>Alveolata</taxon>
        <taxon>Dinophyceae</taxon>
        <taxon>Prorocentrales</taxon>
        <taxon>Prorocentraceae</taxon>
        <taxon>Prorocentrum</taxon>
    </lineage>
</organism>
<keyword evidence="1" id="KW-0812">Transmembrane</keyword>
<feature type="transmembrane region" description="Helical" evidence="1">
    <location>
        <begin position="39"/>
        <end position="60"/>
    </location>
</feature>
<evidence type="ECO:0000256" key="1">
    <source>
        <dbReference type="SAM" id="Phobius"/>
    </source>
</evidence>
<gene>
    <name evidence="2" type="ORF">PCOR1329_LOCUS63711</name>
</gene>
<sequence length="88" mass="9669">MPPPTTDCDAILWLFTLAGAVEWWVAAYGSGNAELRDLTWLSVALGLWLVPTVLMDSTYLRRRSRRTAHPSELLARRPRSGGGRSGGS</sequence>
<protein>
    <submittedName>
        <fullName evidence="2">Uncharacterized protein</fullName>
    </submittedName>
</protein>
<dbReference type="Proteomes" id="UP001189429">
    <property type="component" value="Unassembled WGS sequence"/>
</dbReference>
<accession>A0ABN9W6N1</accession>
<reference evidence="2" key="1">
    <citation type="submission" date="2023-10" db="EMBL/GenBank/DDBJ databases">
        <authorList>
            <person name="Chen Y."/>
            <person name="Shah S."/>
            <person name="Dougan E. K."/>
            <person name="Thang M."/>
            <person name="Chan C."/>
        </authorList>
    </citation>
    <scope>NUCLEOTIDE SEQUENCE [LARGE SCALE GENOMIC DNA]</scope>
</reference>
<evidence type="ECO:0000313" key="2">
    <source>
        <dbReference type="EMBL" id="CAK0880620.1"/>
    </source>
</evidence>
<dbReference type="EMBL" id="CAUYUJ010018096">
    <property type="protein sequence ID" value="CAK0880620.1"/>
    <property type="molecule type" value="Genomic_DNA"/>
</dbReference>
<keyword evidence="1" id="KW-1133">Transmembrane helix</keyword>